<dbReference type="SMART" id="SM00823">
    <property type="entry name" value="PKS_PP"/>
    <property type="match status" value="1"/>
</dbReference>
<dbReference type="InterPro" id="IPR010080">
    <property type="entry name" value="Thioester_reductase-like_dom"/>
</dbReference>
<dbReference type="NCBIfam" id="TIGR01733">
    <property type="entry name" value="AA-adenyl-dom"/>
    <property type="match status" value="1"/>
</dbReference>
<dbReference type="Gene3D" id="3.30.559.30">
    <property type="entry name" value="Nonribosomal peptide synthetase, condensation domain"/>
    <property type="match status" value="1"/>
</dbReference>
<protein>
    <recommendedName>
        <fullName evidence="4">Carrier domain-containing protein</fullName>
    </recommendedName>
</protein>
<dbReference type="PANTHER" id="PTHR44845">
    <property type="entry name" value="CARRIER DOMAIN-CONTAINING PROTEIN"/>
    <property type="match status" value="1"/>
</dbReference>
<organism evidence="5 6">
    <name type="scientific">Alkalilimnicola ehrlichii</name>
    <dbReference type="NCBI Taxonomy" id="351052"/>
    <lineage>
        <taxon>Bacteria</taxon>
        <taxon>Pseudomonadati</taxon>
        <taxon>Pseudomonadota</taxon>
        <taxon>Gammaproteobacteria</taxon>
        <taxon>Chromatiales</taxon>
        <taxon>Ectothiorhodospiraceae</taxon>
        <taxon>Alkalilimnicola</taxon>
    </lineage>
</organism>
<dbReference type="Pfam" id="PF00550">
    <property type="entry name" value="PP-binding"/>
    <property type="match status" value="1"/>
</dbReference>
<evidence type="ECO:0000313" key="6">
    <source>
        <dbReference type="Proteomes" id="UP000256763"/>
    </source>
</evidence>
<dbReference type="InterPro" id="IPR013120">
    <property type="entry name" value="FAR_NAD-bd"/>
</dbReference>
<dbReference type="GO" id="GO:0016874">
    <property type="term" value="F:ligase activity"/>
    <property type="evidence" value="ECO:0007669"/>
    <property type="project" value="UniProtKB-KW"/>
</dbReference>
<dbReference type="InterPro" id="IPR025110">
    <property type="entry name" value="AMP-bd_C"/>
</dbReference>
<dbReference type="NCBIfam" id="TIGR01746">
    <property type="entry name" value="Thioester-redct"/>
    <property type="match status" value="1"/>
</dbReference>
<accession>A0A3E0WZW9</accession>
<evidence type="ECO:0000256" key="1">
    <source>
        <dbReference type="ARBA" id="ARBA00022450"/>
    </source>
</evidence>
<dbReference type="Gene3D" id="1.10.1200.10">
    <property type="entry name" value="ACP-like"/>
    <property type="match status" value="1"/>
</dbReference>
<reference evidence="6" key="1">
    <citation type="submission" date="2017-05" db="EMBL/GenBank/DDBJ databases">
        <authorList>
            <person name="Sharma S."/>
            <person name="Sidhu C."/>
            <person name="Pinnaka A.K."/>
        </authorList>
    </citation>
    <scope>NUCLEOTIDE SEQUENCE [LARGE SCALE GENOMIC DNA]</scope>
    <source>
        <strain evidence="6">AK93</strain>
    </source>
</reference>
<dbReference type="Pfam" id="PF00668">
    <property type="entry name" value="Condensation"/>
    <property type="match status" value="1"/>
</dbReference>
<dbReference type="Gene3D" id="3.30.559.10">
    <property type="entry name" value="Chloramphenicol acetyltransferase-like domain"/>
    <property type="match status" value="1"/>
</dbReference>
<dbReference type="InterPro" id="IPR009081">
    <property type="entry name" value="PP-bd_ACP"/>
</dbReference>
<dbReference type="Pfam" id="PF07993">
    <property type="entry name" value="NAD_binding_4"/>
    <property type="match status" value="1"/>
</dbReference>
<dbReference type="Pfam" id="PF13193">
    <property type="entry name" value="AMP-binding_C"/>
    <property type="match status" value="1"/>
</dbReference>
<evidence type="ECO:0000256" key="2">
    <source>
        <dbReference type="ARBA" id="ARBA00022553"/>
    </source>
</evidence>
<dbReference type="InterPro" id="IPR020806">
    <property type="entry name" value="PKS_PP-bd"/>
</dbReference>
<dbReference type="Gene3D" id="3.30.300.30">
    <property type="match status" value="1"/>
</dbReference>
<dbReference type="Gene3D" id="3.40.50.720">
    <property type="entry name" value="NAD(P)-binding Rossmann-like Domain"/>
    <property type="match status" value="1"/>
</dbReference>
<keyword evidence="2" id="KW-0597">Phosphoprotein</keyword>
<dbReference type="InterPro" id="IPR000873">
    <property type="entry name" value="AMP-dep_synth/lig_dom"/>
</dbReference>
<dbReference type="InterPro" id="IPR036291">
    <property type="entry name" value="NAD(P)-bd_dom_sf"/>
</dbReference>
<dbReference type="InterPro" id="IPR045851">
    <property type="entry name" value="AMP-bd_C_sf"/>
</dbReference>
<sequence>MRVGGERFGRRIVPQPKPLRRVFTQAQLGLWLSQQQAAQPALYNTAEYVCLDGPLDLPRFRRAAEQALQEAEGLHVVIDDSGDVPEQRRSLVSTALERVDVSADAKPEDAANAWMRERVARTVNFKTGPLVCHALIRLSAERHYWFLSIHHLLIDGYGYQLLQQRVAELYRTPEAPPAFGPPEAVFEEDAAYQASTARDADQAFWAEKLAGLATQTPRLSTRPPTASHQLLNARAHLEADEFEALKAQAESSDTHWTDWIYAASALLVHTYTGARDIPLGMAAMGRLGSKTARVPALVMNLSPLRVSLPAGATGAQLSRAVREELRDCRPHLRYRYGHLLRDSGYLAPERRLFALVVNVLPFDFSLDFGAVKARSRSVSSGGHDDLSVTVQPRGEGGRLQIDIGASPAVYQREAVEQFLATLLTVLRSLIKDPAQPQVEAAALPLLSGPPLAIPAEDVSQLLVSHAYATPEQIALIDGERQWSYRALLQAVLRRQSALRACGLDAGQRVALALPQGSDAIVAVLSVLGIGATYIPLDPNAPTARQTQVLKDAAPAALIVGDAEAVPDWQGPVWRWDCLDSPTQDTPAARYCSDTAAYQIYTSGSTGTPKGVIVSRRALAHFVASARQCYGLRADDRVLHFAPLHFDASVEEIFGALGSGATLVVRDGSATRCLATFTERLHTWGITVLDLPTAFWHEWSLALAQHKLSFPASLRQVIIGGEALYPEQRQLWFELPGACPLWNTYGPSEATVVATAQRLTGRRDPVSIGQPLPGVQAWVRNDSGEPCQPGTAGELMLCGPTLSSGYHNLSRQTAERFVKALPFVGAPRSYASGDLVRQETDGSLSYLGRVDDEIKISGHRVTPGEVEAALLALDDVQQAAVLGMQTGVGEKYLTAFLVTRRRLEAVELRRQLANKLPPPLIPSSYHQVTALPKTSTGKVDRQALQALARQHLSQAPDIGFESGTEAKVRQVWQTVLGLTEIERDADFFALGGQSLQCLQVANRLSKLLGKTVEIPLLFSHPRLKDLAQALDREADSKQAGWPLFVTEAQGPERVYRQPQGRLRAVLLTGATGFLGTELLTILLQETPIGIYCLVRADSERAGLERLKRAVQEQGGSWQPHWEERLHVVVGDVAKARLGLTQPQWQTLADAVDAVIANAAQVSVMRDYQSLRAANVDGTQHLLDLAAVGTAKRFQFISTLATLPSAELAPVAAPCAYAAHAGLQDGYQQSKWVAEQRVYGAIAQGLAAEVFRIGRITPASRGGNPNAQDLLWRIIGAGLKHRLLPALDFAEIWTPVDYVAHVIVRQLFEPLSADTWHLTPYPPVPIAEVYDWLRSSGYEFAITSLPEWLQCLTQGDQHDQTLAAFFEQRRNSTPAMPGRFEPPPFNPRWHSRLQPIAKPDRQRFQRSLAQAAMQGMIVQSGAVPEVGV</sequence>
<dbReference type="InterPro" id="IPR042099">
    <property type="entry name" value="ANL_N_sf"/>
</dbReference>
<keyword evidence="6" id="KW-1185">Reference proteome</keyword>
<dbReference type="Proteomes" id="UP000256763">
    <property type="component" value="Unassembled WGS sequence"/>
</dbReference>
<dbReference type="InterPro" id="IPR036736">
    <property type="entry name" value="ACP-like_sf"/>
</dbReference>
<feature type="domain" description="Carrier" evidence="4">
    <location>
        <begin position="958"/>
        <end position="1033"/>
    </location>
</feature>
<proteinExistence type="predicted"/>
<evidence type="ECO:0000259" key="4">
    <source>
        <dbReference type="PROSITE" id="PS50075"/>
    </source>
</evidence>
<comment type="caution">
    <text evidence="5">The sequence shown here is derived from an EMBL/GenBank/DDBJ whole genome shotgun (WGS) entry which is preliminary data.</text>
</comment>
<dbReference type="PANTHER" id="PTHR44845:SF6">
    <property type="entry name" value="BETA-ALANINE-ACTIVATING ENZYME"/>
    <property type="match status" value="1"/>
</dbReference>
<dbReference type="CDD" id="cd05930">
    <property type="entry name" value="A_NRPS"/>
    <property type="match status" value="1"/>
</dbReference>
<dbReference type="GO" id="GO:0031177">
    <property type="term" value="F:phosphopantetheine binding"/>
    <property type="evidence" value="ECO:0007669"/>
    <property type="project" value="InterPro"/>
</dbReference>
<dbReference type="InterPro" id="IPR010071">
    <property type="entry name" value="AA_adenyl_dom"/>
</dbReference>
<dbReference type="CDD" id="cd05235">
    <property type="entry name" value="SDR_e1"/>
    <property type="match status" value="1"/>
</dbReference>
<keyword evidence="3" id="KW-0436">Ligase</keyword>
<gene>
    <name evidence="5" type="ORF">CAL65_04735</name>
</gene>
<dbReference type="InterPro" id="IPR001242">
    <property type="entry name" value="Condensation_dom"/>
</dbReference>
<dbReference type="SUPFAM" id="SSF47336">
    <property type="entry name" value="ACP-like"/>
    <property type="match status" value="1"/>
</dbReference>
<dbReference type="Pfam" id="PF00501">
    <property type="entry name" value="AMP-binding"/>
    <property type="match status" value="1"/>
</dbReference>
<name>A0A3E0WZW9_9GAMM</name>
<evidence type="ECO:0000313" key="5">
    <source>
        <dbReference type="EMBL" id="RFA38641.1"/>
    </source>
</evidence>
<dbReference type="InterPro" id="IPR023213">
    <property type="entry name" value="CAT-like_dom_sf"/>
</dbReference>
<dbReference type="PROSITE" id="PS50075">
    <property type="entry name" value="CARRIER"/>
    <property type="match status" value="1"/>
</dbReference>
<dbReference type="SUPFAM" id="SSF52777">
    <property type="entry name" value="CoA-dependent acyltransferases"/>
    <property type="match status" value="2"/>
</dbReference>
<dbReference type="SUPFAM" id="SSF51735">
    <property type="entry name" value="NAD(P)-binding Rossmann-fold domains"/>
    <property type="match status" value="1"/>
</dbReference>
<evidence type="ECO:0000256" key="3">
    <source>
        <dbReference type="ARBA" id="ARBA00022598"/>
    </source>
</evidence>
<dbReference type="OrthoDB" id="9757559at2"/>
<dbReference type="Gene3D" id="3.40.50.12780">
    <property type="entry name" value="N-terminal domain of ligase-like"/>
    <property type="match status" value="1"/>
</dbReference>
<dbReference type="EMBL" id="NFZW01000003">
    <property type="protein sequence ID" value="RFA38641.1"/>
    <property type="molecule type" value="Genomic_DNA"/>
</dbReference>
<dbReference type="SUPFAM" id="SSF56801">
    <property type="entry name" value="Acetyl-CoA synthetase-like"/>
    <property type="match status" value="1"/>
</dbReference>
<keyword evidence="1" id="KW-0596">Phosphopantetheine</keyword>